<dbReference type="RefSeq" id="WP_015327362.1">
    <property type="nucleotide sequence ID" value="NC_019978.1"/>
</dbReference>
<evidence type="ECO:0000313" key="12">
    <source>
        <dbReference type="EMBL" id="AGB41646.1"/>
    </source>
</evidence>
<dbReference type="STRING" id="748449.Halha_1709"/>
<dbReference type="CDD" id="cd02439">
    <property type="entry name" value="DMB-PRT_CobT"/>
    <property type="match status" value="1"/>
</dbReference>
<dbReference type="PATRIC" id="fig|748449.3.peg.1662"/>
<keyword evidence="7 11" id="KW-0328">Glycosyltransferase</keyword>
<dbReference type="OrthoDB" id="9781491at2"/>
<comment type="function">
    <text evidence="1 11">Catalyzes the synthesis of alpha-ribazole-5'-phosphate from nicotinate mononucleotide (NAMN) and 5,6-dimethylbenzimidazole (DMB).</text>
</comment>
<organism evidence="12 13">
    <name type="scientific">Halobacteroides halobius (strain ATCC 35273 / DSM 5150 / MD-1)</name>
    <dbReference type="NCBI Taxonomy" id="748449"/>
    <lineage>
        <taxon>Bacteria</taxon>
        <taxon>Bacillati</taxon>
        <taxon>Bacillota</taxon>
        <taxon>Clostridia</taxon>
        <taxon>Halanaerobiales</taxon>
        <taxon>Halobacteroidaceae</taxon>
        <taxon>Halobacteroides</taxon>
    </lineage>
</organism>
<evidence type="ECO:0000256" key="10">
    <source>
        <dbReference type="ARBA" id="ARBA00047340"/>
    </source>
</evidence>
<dbReference type="Gene3D" id="3.40.50.10210">
    <property type="match status" value="1"/>
</dbReference>
<dbReference type="Pfam" id="PF02277">
    <property type="entry name" value="DBI_PRT"/>
    <property type="match status" value="1"/>
</dbReference>
<evidence type="ECO:0000256" key="11">
    <source>
        <dbReference type="HAMAP-Rule" id="MF_00230"/>
    </source>
</evidence>
<dbReference type="InterPro" id="IPR003200">
    <property type="entry name" value="Nict_dMeBzImd_PRibTrfase"/>
</dbReference>
<accession>L0K9F3</accession>
<dbReference type="EMBL" id="CP003359">
    <property type="protein sequence ID" value="AGB41646.1"/>
    <property type="molecule type" value="Genomic_DNA"/>
</dbReference>
<evidence type="ECO:0000256" key="5">
    <source>
        <dbReference type="ARBA" id="ARBA00015486"/>
    </source>
</evidence>
<keyword evidence="8 11" id="KW-0808">Transferase</keyword>
<name>L0K9F3_HALHC</name>
<dbReference type="KEGG" id="hhl:Halha_1709"/>
<evidence type="ECO:0000256" key="6">
    <source>
        <dbReference type="ARBA" id="ARBA00022573"/>
    </source>
</evidence>
<dbReference type="PANTHER" id="PTHR43463">
    <property type="entry name" value="NICOTINATE-NUCLEOTIDE--DIMETHYLBENZIMIDAZOLE PHOSPHORIBOSYLTRANSFERASE"/>
    <property type="match status" value="1"/>
</dbReference>
<dbReference type="HOGENOM" id="CLU_002982_0_0_9"/>
<dbReference type="FunFam" id="3.40.50.10210:FF:000001">
    <property type="entry name" value="Nicotinate-nucleotide--dimethylbenzimidazole phosphoribosyltransferase"/>
    <property type="match status" value="1"/>
</dbReference>
<keyword evidence="13" id="KW-1185">Reference proteome</keyword>
<dbReference type="AlphaFoldDB" id="L0K9F3"/>
<dbReference type="UniPathway" id="UPA00061">
    <property type="reaction ID" value="UER00516"/>
</dbReference>
<evidence type="ECO:0000256" key="1">
    <source>
        <dbReference type="ARBA" id="ARBA00002197"/>
    </source>
</evidence>
<dbReference type="NCBIfam" id="TIGR03160">
    <property type="entry name" value="cobT_DBIPRT"/>
    <property type="match status" value="1"/>
</dbReference>
<dbReference type="EC" id="2.4.2.21" evidence="4 11"/>
<evidence type="ECO:0000313" key="13">
    <source>
        <dbReference type="Proteomes" id="UP000010880"/>
    </source>
</evidence>
<proteinExistence type="inferred from homology"/>
<evidence type="ECO:0000256" key="9">
    <source>
        <dbReference type="ARBA" id="ARBA00030686"/>
    </source>
</evidence>
<dbReference type="eggNOG" id="COG2038">
    <property type="taxonomic scope" value="Bacteria"/>
</dbReference>
<evidence type="ECO:0000256" key="8">
    <source>
        <dbReference type="ARBA" id="ARBA00022679"/>
    </source>
</evidence>
<dbReference type="SUPFAM" id="SSF52733">
    <property type="entry name" value="Nicotinate mononucleotide:5,6-dimethylbenzimidazole phosphoribosyltransferase (CobT)"/>
    <property type="match status" value="1"/>
</dbReference>
<dbReference type="HAMAP" id="MF_00230">
    <property type="entry name" value="CobT"/>
    <property type="match status" value="1"/>
</dbReference>
<dbReference type="Gene3D" id="1.10.1610.10">
    <property type="match status" value="1"/>
</dbReference>
<evidence type="ECO:0000256" key="3">
    <source>
        <dbReference type="ARBA" id="ARBA00007110"/>
    </source>
</evidence>
<sequence length="349" mass="36446">MGLLEETVAKIEKLDQEKMNQAQERLDSLTKPPGSLGKLEEIAVKLAGITGELFPKVDHKAHIVMAADHGVVAEGVSAFPQEVTTQMVYNFLNGGAAVNVLAKQMAAEVTIVDIGVVNELEAENLVIKKVKAGTDNLAQGSAMSRQEARAALEVGIEVGKDLISQGANLIGTGEMGIGNTTASSAILATITDLSLDEIVGYGTGIDEAGLKKKKQVITQSLAVNQPQVDDGIDILAKVGGLEIAGMAGVMLVAAANRVPVIVDGLISGAAALIAKKLKPQVTGYLISSHKSVEPGHIKIYDLLGLKPLLDLDMRLGEGTGAVLSMNLVEAATKIISDMATFEEAQIIIE</sequence>
<comment type="similarity">
    <text evidence="3 11">Belongs to the CobT family.</text>
</comment>
<dbReference type="GO" id="GO:0009236">
    <property type="term" value="P:cobalamin biosynthetic process"/>
    <property type="evidence" value="ECO:0007669"/>
    <property type="project" value="UniProtKB-UniRule"/>
</dbReference>
<dbReference type="InterPro" id="IPR036087">
    <property type="entry name" value="Nict_dMeBzImd_PRibTrfase_sf"/>
</dbReference>
<comment type="pathway">
    <text evidence="2 11">Nucleoside biosynthesis; alpha-ribazole biosynthesis; alpha-ribazole from 5,6-dimethylbenzimidazole: step 1/2.</text>
</comment>
<protein>
    <recommendedName>
        <fullName evidence="5 11">Nicotinate-nucleotide--dimethylbenzimidazole phosphoribosyltransferase</fullName>
        <shortName evidence="11">NN:DBI PRT</shortName>
        <ecNumber evidence="4 11">2.4.2.21</ecNumber>
    </recommendedName>
    <alternativeName>
        <fullName evidence="9 11">N(1)-alpha-phosphoribosyltransferase</fullName>
    </alternativeName>
</protein>
<evidence type="ECO:0000256" key="4">
    <source>
        <dbReference type="ARBA" id="ARBA00011991"/>
    </source>
</evidence>
<keyword evidence="6 11" id="KW-0169">Cobalamin biosynthesis</keyword>
<dbReference type="PANTHER" id="PTHR43463:SF1">
    <property type="entry name" value="NICOTINATE-NUCLEOTIDE--DIMETHYLBENZIMIDAZOLE PHOSPHORIBOSYLTRANSFERASE"/>
    <property type="match status" value="1"/>
</dbReference>
<evidence type="ECO:0000256" key="7">
    <source>
        <dbReference type="ARBA" id="ARBA00022676"/>
    </source>
</evidence>
<comment type="catalytic activity">
    <reaction evidence="10 11">
        <text>5,6-dimethylbenzimidazole + nicotinate beta-D-ribonucleotide = alpha-ribazole 5'-phosphate + nicotinate + H(+)</text>
        <dbReference type="Rhea" id="RHEA:11196"/>
        <dbReference type="ChEBI" id="CHEBI:15378"/>
        <dbReference type="ChEBI" id="CHEBI:15890"/>
        <dbReference type="ChEBI" id="CHEBI:32544"/>
        <dbReference type="ChEBI" id="CHEBI:57502"/>
        <dbReference type="ChEBI" id="CHEBI:57918"/>
        <dbReference type="EC" id="2.4.2.21"/>
    </reaction>
</comment>
<dbReference type="InterPro" id="IPR017846">
    <property type="entry name" value="Nict_dMeBzImd_PRibTrfase_bact"/>
</dbReference>
<dbReference type="InterPro" id="IPR023195">
    <property type="entry name" value="Nict_dMeBzImd_PRibTrfase_N"/>
</dbReference>
<dbReference type="GO" id="GO:0008939">
    <property type="term" value="F:nicotinate-nucleotide-dimethylbenzimidazole phosphoribosyltransferase activity"/>
    <property type="evidence" value="ECO:0007669"/>
    <property type="project" value="UniProtKB-UniRule"/>
</dbReference>
<reference evidence="13" key="1">
    <citation type="submission" date="2012-02" db="EMBL/GenBank/DDBJ databases">
        <title>The complete genome of Halobacteroides halobius DSM 5150.</title>
        <authorList>
            <person name="Lucas S."/>
            <person name="Copeland A."/>
            <person name="Lapidus A."/>
            <person name="Glavina del Rio T."/>
            <person name="Dalin E."/>
            <person name="Tice H."/>
            <person name="Bruce D."/>
            <person name="Goodwin L."/>
            <person name="Pitluck S."/>
            <person name="Peters L."/>
            <person name="Mikhailova N."/>
            <person name="Gu W."/>
            <person name="Kyrpides N."/>
            <person name="Mavromatis K."/>
            <person name="Ivanova N."/>
            <person name="Brettin T."/>
            <person name="Detter J.C."/>
            <person name="Han C."/>
            <person name="Larimer F."/>
            <person name="Land M."/>
            <person name="Hauser L."/>
            <person name="Markowitz V."/>
            <person name="Cheng J.-F."/>
            <person name="Hugenholtz P."/>
            <person name="Woyke T."/>
            <person name="Wu D."/>
            <person name="Tindall B."/>
            <person name="Pomrenke H."/>
            <person name="Brambilla E."/>
            <person name="Klenk H.-P."/>
            <person name="Eisen J.A."/>
        </authorList>
    </citation>
    <scope>NUCLEOTIDE SEQUENCE [LARGE SCALE GENOMIC DNA]</scope>
    <source>
        <strain evidence="13">ATCC 35273 / DSM 5150 / MD-1</strain>
    </source>
</reference>
<dbReference type="NCBIfam" id="NF000996">
    <property type="entry name" value="PRK00105.1"/>
    <property type="match status" value="1"/>
</dbReference>
<evidence type="ECO:0000256" key="2">
    <source>
        <dbReference type="ARBA" id="ARBA00005049"/>
    </source>
</evidence>
<gene>
    <name evidence="11" type="primary">cobT</name>
    <name evidence="12" type="ordered locus">Halha_1709</name>
</gene>
<dbReference type="Proteomes" id="UP000010880">
    <property type="component" value="Chromosome"/>
</dbReference>
<feature type="active site" description="Proton acceptor" evidence="11">
    <location>
        <position position="317"/>
    </location>
</feature>